<reference evidence="4 5" key="1">
    <citation type="submission" date="2016-10" db="EMBL/GenBank/DDBJ databases">
        <authorList>
            <person name="de Groot N.N."/>
        </authorList>
    </citation>
    <scope>NUCLEOTIDE SEQUENCE [LARGE SCALE GENOMIC DNA]</scope>
    <source>
        <strain evidence="4 5">CGMCC 1.8894</strain>
    </source>
</reference>
<dbReference type="STRING" id="564137.SAMN04488238_102387"/>
<dbReference type="GO" id="GO:0055085">
    <property type="term" value="P:transmembrane transport"/>
    <property type="evidence" value="ECO:0007669"/>
    <property type="project" value="InterPro"/>
</dbReference>
<evidence type="ECO:0000256" key="2">
    <source>
        <dbReference type="ARBA" id="ARBA00022729"/>
    </source>
</evidence>
<dbReference type="PANTHER" id="PTHR35841:SF1">
    <property type="entry name" value="PHOSPHONATES-BINDING PERIPLASMIC PROTEIN"/>
    <property type="match status" value="1"/>
</dbReference>
<keyword evidence="5" id="KW-1185">Reference proteome</keyword>
<dbReference type="SUPFAM" id="SSF53850">
    <property type="entry name" value="Periplasmic binding protein-like II"/>
    <property type="match status" value="1"/>
</dbReference>
<dbReference type="GO" id="GO:0043190">
    <property type="term" value="C:ATP-binding cassette (ABC) transporter complex"/>
    <property type="evidence" value="ECO:0007669"/>
    <property type="project" value="InterPro"/>
</dbReference>
<evidence type="ECO:0000256" key="3">
    <source>
        <dbReference type="SAM" id="SignalP"/>
    </source>
</evidence>
<accession>A0A1H2UHG1</accession>
<keyword evidence="2 3" id="KW-0732">Signal</keyword>
<proteinExistence type="inferred from homology"/>
<dbReference type="NCBIfam" id="TIGR03431">
    <property type="entry name" value="PhnD"/>
    <property type="match status" value="1"/>
</dbReference>
<dbReference type="CDD" id="cd01071">
    <property type="entry name" value="PBP2_PhnD_like"/>
    <property type="match status" value="1"/>
</dbReference>
<dbReference type="PANTHER" id="PTHR35841">
    <property type="entry name" value="PHOSPHONATES-BINDING PERIPLASMIC PROTEIN"/>
    <property type="match status" value="1"/>
</dbReference>
<evidence type="ECO:0000313" key="5">
    <source>
        <dbReference type="Proteomes" id="UP000198539"/>
    </source>
</evidence>
<dbReference type="RefSeq" id="WP_092886054.1">
    <property type="nucleotide sequence ID" value="NZ_CP061498.1"/>
</dbReference>
<feature type="signal peptide" evidence="3">
    <location>
        <begin position="1"/>
        <end position="25"/>
    </location>
</feature>
<dbReference type="AlphaFoldDB" id="A0A1H2UHG1"/>
<organism evidence="4 5">
    <name type="scientific">Roseicitreum antarcticum</name>
    <dbReference type="NCBI Taxonomy" id="564137"/>
    <lineage>
        <taxon>Bacteria</taxon>
        <taxon>Pseudomonadati</taxon>
        <taxon>Pseudomonadota</taxon>
        <taxon>Alphaproteobacteria</taxon>
        <taxon>Rhodobacterales</taxon>
        <taxon>Paracoccaceae</taxon>
        <taxon>Roseicitreum</taxon>
    </lineage>
</organism>
<dbReference type="Proteomes" id="UP000198539">
    <property type="component" value="Unassembled WGS sequence"/>
</dbReference>
<sequence length="308" mass="32936">MKPSNILKLSTAAAIALTASTPAFADWRADMGTYNIGLLGGENESDRLRRYDCFADTMSEALGVPVELFPASDYAGVMQGLLAGQLHQAGLGASGYAGIYLQDPDAVSPILTTKNVDDSLGYYSVIYVKSDSDAQSLEDLEGMSLAYADPNSTSGYLVPRAELAAAGIDDATFFSGTGFGGGHEQAVIAVLNDQYDAGVTWTSLMGEESEGYTRGNLRRMVDNELLDMGDIRIVWESKLIPNGPTVFRNDLPEEARDLAVQAMLNLKENDPACYSDTVGGEGNGFAEVDHSFYEGIVAMREAEMAASR</sequence>
<dbReference type="InterPro" id="IPR017797">
    <property type="entry name" value="Phosphnate-bd"/>
</dbReference>
<dbReference type="Gene3D" id="3.40.190.10">
    <property type="entry name" value="Periplasmic binding protein-like II"/>
    <property type="match status" value="2"/>
</dbReference>
<comment type="similarity">
    <text evidence="1">Belongs to the phosphate/phosphite/phosphonate binding protein family.</text>
</comment>
<evidence type="ECO:0000256" key="1">
    <source>
        <dbReference type="ARBA" id="ARBA00007162"/>
    </source>
</evidence>
<dbReference type="EMBL" id="FNOM01000002">
    <property type="protein sequence ID" value="SDW55623.1"/>
    <property type="molecule type" value="Genomic_DNA"/>
</dbReference>
<protein>
    <submittedName>
        <fullName evidence="4">Phosphonate transport system substrate-binding protein</fullName>
    </submittedName>
</protein>
<dbReference type="InterPro" id="IPR005770">
    <property type="entry name" value="PhnD"/>
</dbReference>
<evidence type="ECO:0000313" key="4">
    <source>
        <dbReference type="EMBL" id="SDW55623.1"/>
    </source>
</evidence>
<name>A0A1H2UHG1_9RHOB</name>
<dbReference type="OrthoDB" id="9802896at2"/>
<feature type="chain" id="PRO_5011490382" evidence="3">
    <location>
        <begin position="26"/>
        <end position="308"/>
    </location>
</feature>
<gene>
    <name evidence="4" type="ORF">SAMN04488238_102387</name>
</gene>
<dbReference type="Pfam" id="PF12974">
    <property type="entry name" value="Phosphonate-bd"/>
    <property type="match status" value="1"/>
</dbReference>
<dbReference type="NCBIfam" id="TIGR01098">
    <property type="entry name" value="3A0109s03R"/>
    <property type="match status" value="1"/>
</dbReference>
<dbReference type="GO" id="GO:0015716">
    <property type="term" value="P:organic phosphonate transport"/>
    <property type="evidence" value="ECO:0007669"/>
    <property type="project" value="InterPro"/>
</dbReference>